<comment type="caution">
    <text evidence="3">The sequence shown here is derived from an EMBL/GenBank/DDBJ whole genome shotgun (WGS) entry which is preliminary data.</text>
</comment>
<gene>
    <name evidence="2" type="ORF">Adt_17317</name>
    <name evidence="3" type="ORF">Adt_17320</name>
</gene>
<sequence>MRSNSKNLAIFLFLCRVIMGLKWFLVCRGCLLVFQSLFHNEPKNFVDIGGGVVGCRGFHSSFRATALLVKPGPVMDFLLDSQKVEHPNLSKWDKEEATTSFAENKAKKHMHLCEFCVCLEGTVEVCPRTLKLKCMADIPQAYASEDDIRLGV</sequence>
<reference evidence="4" key="2">
    <citation type="submission" date="2024-07" db="EMBL/GenBank/DDBJ databases">
        <title>Two chromosome-level genome assemblies of Korean endemic species Abeliophyllum distichum and Forsythia ovata (Oleaceae).</title>
        <authorList>
            <person name="Jang H."/>
        </authorList>
    </citation>
    <scope>NUCLEOTIDE SEQUENCE [LARGE SCALE GENOMIC DNA]</scope>
</reference>
<evidence type="ECO:0000313" key="4">
    <source>
        <dbReference type="Proteomes" id="UP001604336"/>
    </source>
</evidence>
<organism evidence="3 4">
    <name type="scientific">Abeliophyllum distichum</name>
    <dbReference type="NCBI Taxonomy" id="126358"/>
    <lineage>
        <taxon>Eukaryota</taxon>
        <taxon>Viridiplantae</taxon>
        <taxon>Streptophyta</taxon>
        <taxon>Embryophyta</taxon>
        <taxon>Tracheophyta</taxon>
        <taxon>Spermatophyta</taxon>
        <taxon>Magnoliopsida</taxon>
        <taxon>eudicotyledons</taxon>
        <taxon>Gunneridae</taxon>
        <taxon>Pentapetalae</taxon>
        <taxon>asterids</taxon>
        <taxon>lamiids</taxon>
        <taxon>Lamiales</taxon>
        <taxon>Oleaceae</taxon>
        <taxon>Forsythieae</taxon>
        <taxon>Abeliophyllum</taxon>
    </lineage>
</organism>
<accession>A0ABD1TG73</accession>
<evidence type="ECO:0000259" key="1">
    <source>
        <dbReference type="Pfam" id="PF08699"/>
    </source>
</evidence>
<dbReference type="Proteomes" id="UP001604336">
    <property type="component" value="Unassembled WGS sequence"/>
</dbReference>
<reference evidence="3" key="1">
    <citation type="submission" date="2024-07" db="EMBL/GenBank/DDBJ databases">
        <title>Two chromosome-level genome assemblies of Korean endemic species Abeliophyllum distichum and Forsythia ovata (Oleaceae).</title>
        <authorList>
            <person name="Mun J.H."/>
        </authorList>
    </citation>
    <scope>NUCLEOTIDE SEQUENCE</scope>
    <source>
        <strain evidence="3">KNKB198505000391</strain>
        <tissue evidence="3">Leaf</tissue>
    </source>
</reference>
<name>A0ABD1TG73_9LAMI</name>
<evidence type="ECO:0000313" key="2">
    <source>
        <dbReference type="EMBL" id="KAL2511717.1"/>
    </source>
</evidence>
<dbReference type="EMBL" id="JBFOLK010000005">
    <property type="protein sequence ID" value="KAL2511717.1"/>
    <property type="molecule type" value="Genomic_DNA"/>
</dbReference>
<dbReference type="InterPro" id="IPR014811">
    <property type="entry name" value="ArgoL1"/>
</dbReference>
<dbReference type="EMBL" id="JBFOLK010000005">
    <property type="protein sequence ID" value="KAL2511720.1"/>
    <property type="molecule type" value="Genomic_DNA"/>
</dbReference>
<proteinExistence type="predicted"/>
<keyword evidence="4" id="KW-1185">Reference proteome</keyword>
<evidence type="ECO:0000313" key="3">
    <source>
        <dbReference type="EMBL" id="KAL2511720.1"/>
    </source>
</evidence>
<dbReference type="AlphaFoldDB" id="A0ABD1TG73"/>
<feature type="domain" description="Argonaute linker 1" evidence="1">
    <location>
        <begin position="35"/>
        <end position="65"/>
    </location>
</feature>
<dbReference type="Pfam" id="PF08699">
    <property type="entry name" value="ArgoL1"/>
    <property type="match status" value="1"/>
</dbReference>
<protein>
    <submittedName>
        <fullName evidence="3">Protein argonaute 9</fullName>
    </submittedName>
</protein>